<dbReference type="EMBL" id="KZ679257">
    <property type="protein sequence ID" value="PTB45216.1"/>
    <property type="molecule type" value="Genomic_DNA"/>
</dbReference>
<evidence type="ECO:0000313" key="2">
    <source>
        <dbReference type="Proteomes" id="UP000240493"/>
    </source>
</evidence>
<proteinExistence type="predicted"/>
<accession>A0A2T3ZK89</accession>
<sequence length="176" mass="20488">MIMVKKTKKNDARIVKSYGRAERGEDRKKIVAPMREKKKNPPQNLSLKKYEKEKPFQKKQLRLKKRVFPLEIPRLYLSVMIDGPQEVNVSHGINFHAFLGAGFPASNYLANYASSNAGPDHQAFSILTIQIRHLWFHLPEKVDSLSRGKYLPWHGSWKAWGIVLCPKNCSYWVFFF</sequence>
<evidence type="ECO:0000313" key="1">
    <source>
        <dbReference type="EMBL" id="PTB45216.1"/>
    </source>
</evidence>
<name>A0A2T3ZK89_TRIA4</name>
<dbReference type="AlphaFoldDB" id="A0A2T3ZK89"/>
<protein>
    <submittedName>
        <fullName evidence="1">Uncharacterized protein</fullName>
    </submittedName>
</protein>
<reference evidence="1 2" key="1">
    <citation type="submission" date="2016-07" db="EMBL/GenBank/DDBJ databases">
        <title>Multiple horizontal gene transfer events from other fungi enriched the ability of initially mycotrophic Trichoderma (Ascomycota) to feed on dead plant biomass.</title>
        <authorList>
            <consortium name="DOE Joint Genome Institute"/>
            <person name="Aerts A."/>
            <person name="Atanasova L."/>
            <person name="Chenthamara K."/>
            <person name="Zhang J."/>
            <person name="Grujic M."/>
            <person name="Henrissat B."/>
            <person name="Kuo A."/>
            <person name="Salamov A."/>
            <person name="Lipzen A."/>
            <person name="Labutti K."/>
            <person name="Barry K."/>
            <person name="Miao Y."/>
            <person name="Rahimi M.J."/>
            <person name="Shen Q."/>
            <person name="Grigoriev I.V."/>
            <person name="Kubicek C.P."/>
            <person name="Druzhinina I.S."/>
        </authorList>
    </citation>
    <scope>NUCLEOTIDE SEQUENCE [LARGE SCALE GENOMIC DNA]</scope>
    <source>
        <strain evidence="1 2">CBS 433.97</strain>
    </source>
</reference>
<keyword evidence="2" id="KW-1185">Reference proteome</keyword>
<gene>
    <name evidence="1" type="ORF">M441DRAFT_310055</name>
</gene>
<organism evidence="1 2">
    <name type="scientific">Trichoderma asperellum (strain ATCC 204424 / CBS 433.97 / NBRC 101777)</name>
    <dbReference type="NCBI Taxonomy" id="1042311"/>
    <lineage>
        <taxon>Eukaryota</taxon>
        <taxon>Fungi</taxon>
        <taxon>Dikarya</taxon>
        <taxon>Ascomycota</taxon>
        <taxon>Pezizomycotina</taxon>
        <taxon>Sordariomycetes</taxon>
        <taxon>Hypocreomycetidae</taxon>
        <taxon>Hypocreales</taxon>
        <taxon>Hypocreaceae</taxon>
        <taxon>Trichoderma</taxon>
    </lineage>
</organism>
<dbReference type="Proteomes" id="UP000240493">
    <property type="component" value="Unassembled WGS sequence"/>
</dbReference>